<keyword evidence="8" id="KW-1185">Reference proteome</keyword>
<dbReference type="Proteomes" id="UP000494206">
    <property type="component" value="Unassembled WGS sequence"/>
</dbReference>
<feature type="transmembrane region" description="Helical" evidence="5">
    <location>
        <begin position="498"/>
        <end position="519"/>
    </location>
</feature>
<evidence type="ECO:0000259" key="6">
    <source>
        <dbReference type="Pfam" id="PF07782"/>
    </source>
</evidence>
<evidence type="ECO:0000313" key="7">
    <source>
        <dbReference type="EMBL" id="CAB3399053.1"/>
    </source>
</evidence>
<gene>
    <name evidence="7" type="ORF">CBOVIS_LOCUS2246</name>
</gene>
<reference evidence="7 8" key="1">
    <citation type="submission" date="2020-04" db="EMBL/GenBank/DDBJ databases">
        <authorList>
            <person name="Laetsch R D."/>
            <person name="Stevens L."/>
            <person name="Kumar S."/>
            <person name="Blaxter L. M."/>
        </authorList>
    </citation>
    <scope>NUCLEOTIDE SEQUENCE [LARGE SCALE GENOMIC DNA]</scope>
</reference>
<feature type="domain" description="Dendritic cell-specific transmembrane protein-like" evidence="6">
    <location>
        <begin position="441"/>
        <end position="635"/>
    </location>
</feature>
<keyword evidence="4 5" id="KW-0472">Membrane</keyword>
<evidence type="ECO:0000256" key="2">
    <source>
        <dbReference type="ARBA" id="ARBA00022692"/>
    </source>
</evidence>
<keyword evidence="2 5" id="KW-0812">Transmembrane</keyword>
<evidence type="ECO:0000256" key="5">
    <source>
        <dbReference type="SAM" id="Phobius"/>
    </source>
</evidence>
<accession>A0A8S1EB28</accession>
<dbReference type="InterPro" id="IPR051856">
    <property type="entry name" value="CSR-E3_Ligase_Protein"/>
</dbReference>
<feature type="transmembrane region" description="Helical" evidence="5">
    <location>
        <begin position="588"/>
        <end position="610"/>
    </location>
</feature>
<evidence type="ECO:0000256" key="1">
    <source>
        <dbReference type="ARBA" id="ARBA00004141"/>
    </source>
</evidence>
<comment type="caution">
    <text evidence="7">The sequence shown here is derived from an EMBL/GenBank/DDBJ whole genome shotgun (WGS) entry which is preliminary data.</text>
</comment>
<dbReference type="OrthoDB" id="5985669at2759"/>
<comment type="subcellular location">
    <subcellularLocation>
        <location evidence="1">Membrane</location>
        <topology evidence="1">Multi-pass membrane protein</topology>
    </subcellularLocation>
</comment>
<proteinExistence type="predicted"/>
<organism evidence="7 8">
    <name type="scientific">Caenorhabditis bovis</name>
    <dbReference type="NCBI Taxonomy" id="2654633"/>
    <lineage>
        <taxon>Eukaryota</taxon>
        <taxon>Metazoa</taxon>
        <taxon>Ecdysozoa</taxon>
        <taxon>Nematoda</taxon>
        <taxon>Chromadorea</taxon>
        <taxon>Rhabditida</taxon>
        <taxon>Rhabditina</taxon>
        <taxon>Rhabditomorpha</taxon>
        <taxon>Rhabditoidea</taxon>
        <taxon>Rhabditidae</taxon>
        <taxon>Peloderinae</taxon>
        <taxon>Caenorhabditis</taxon>
    </lineage>
</organism>
<evidence type="ECO:0000256" key="3">
    <source>
        <dbReference type="ARBA" id="ARBA00022989"/>
    </source>
</evidence>
<dbReference type="EMBL" id="CADEPM010000001">
    <property type="protein sequence ID" value="CAB3399053.1"/>
    <property type="molecule type" value="Genomic_DNA"/>
</dbReference>
<dbReference type="Pfam" id="PF07782">
    <property type="entry name" value="DC_STAMP"/>
    <property type="match status" value="1"/>
</dbReference>
<dbReference type="PANTHER" id="PTHR21041">
    <property type="entry name" value="DENDRITIC CELL-SPECIFIC TRANSMEMBRANE PROTEIN"/>
    <property type="match status" value="1"/>
</dbReference>
<dbReference type="GO" id="GO:0016020">
    <property type="term" value="C:membrane"/>
    <property type="evidence" value="ECO:0007669"/>
    <property type="project" value="UniProtKB-SubCell"/>
</dbReference>
<keyword evidence="3 5" id="KW-1133">Transmembrane helix</keyword>
<dbReference type="InterPro" id="IPR012858">
    <property type="entry name" value="DC_STAMP-like"/>
</dbReference>
<feature type="transmembrane region" description="Helical" evidence="5">
    <location>
        <begin position="36"/>
        <end position="55"/>
    </location>
</feature>
<dbReference type="AlphaFoldDB" id="A0A8S1EB28"/>
<protein>
    <recommendedName>
        <fullName evidence="6">Dendritic cell-specific transmembrane protein-like domain-containing protein</fullName>
    </recommendedName>
</protein>
<evidence type="ECO:0000313" key="8">
    <source>
        <dbReference type="Proteomes" id="UP000494206"/>
    </source>
</evidence>
<sequence length="770" mass="89979">MGFFDDPRRNSIRARTKTPLVSDYLIRSEVSDYKRIRLLINTIVGIVLCSALYYIGWQNLNFGAFDETYSSIIKWAIIGFTTYAFAVSPIFRCALLLVFVGAIGKQGQYPFTLLIVNNLHEGPLNNMIANYEMTSDIVMCHLELQSKIVGNRVTLLTGPIEQVIEKFVAKGTRAMKKVSRETREMLAPFIEFLSEKNFNFNANEVKSNEQTLKIEERKLKMMKLWEKSLGRKLEPDEEAASDVLPPENLIENVSISDPPSWTKFKSNSIRNFGMKLSMECDEMFNNGISKCRDMSSELTETCKKAIVWPIDWFICPKLNIDNICNNVERKVQATNVCRRQLEKSDIDPSVENDLTSVLNLTKELDDNTKIEMHSIRVETPRVEIEYRLSDMKIQARTTKIYLKNIMTISKQVLQAFFIYFVYSIFYDAVKMIRNYNNDVEFNNCFITSDFWIIDEQAGKKRLEDYEYLQVSFNIPTYYKHFFFRFPTKAERSKAVRPFFKWFAIVLTVLVVIIMDYYLYSFLDSVVQSARQQIKQKTSSSAGVRITGEGVLAEFLQAMTNSNETVEIDQTLSNEHCLLRPTPPNLNIIVYWLFIPLVLSFMFQVVFSFAIRRIILNFFLPYMFPKKSRVRLIYLYNKLLLNRERKNKENRARLRFITERRKFDLAKMREIDSKCNWIRRNIFHRIFKTAKCLQCLEKTYRHKLMYCVDSLCQATFCKDCITDNAGYCYACMVSKGDVNEEKTQIMAIKTDIANNFVEYKAHLANIKNNTT</sequence>
<name>A0A8S1EB28_9PELO</name>
<evidence type="ECO:0000256" key="4">
    <source>
        <dbReference type="ARBA" id="ARBA00023136"/>
    </source>
</evidence>
<dbReference type="PANTHER" id="PTHR21041:SF17">
    <property type="entry name" value="E3 UBIQUITIN-PROTEIN LIGASE DCST1"/>
    <property type="match status" value="1"/>
</dbReference>
<feature type="transmembrane region" description="Helical" evidence="5">
    <location>
        <begin position="75"/>
        <end position="100"/>
    </location>
</feature>